<comment type="caution">
    <text evidence="2">The sequence shown here is derived from an EMBL/GenBank/DDBJ whole genome shotgun (WGS) entry which is preliminary data.</text>
</comment>
<dbReference type="Pfam" id="PF08242">
    <property type="entry name" value="Methyltransf_12"/>
    <property type="match status" value="1"/>
</dbReference>
<dbReference type="CDD" id="cd02440">
    <property type="entry name" value="AdoMet_MTases"/>
    <property type="match status" value="1"/>
</dbReference>
<dbReference type="EMBL" id="JAYGHY010000063">
    <property type="protein sequence ID" value="MEA5443714.1"/>
    <property type="molecule type" value="Genomic_DNA"/>
</dbReference>
<dbReference type="Proteomes" id="UP001302329">
    <property type="component" value="Unassembled WGS sequence"/>
</dbReference>
<keyword evidence="2" id="KW-0808">Transferase</keyword>
<dbReference type="GO" id="GO:0032259">
    <property type="term" value="P:methylation"/>
    <property type="evidence" value="ECO:0007669"/>
    <property type="project" value="UniProtKB-KW"/>
</dbReference>
<dbReference type="InterPro" id="IPR029063">
    <property type="entry name" value="SAM-dependent_MTases_sf"/>
</dbReference>
<evidence type="ECO:0000259" key="1">
    <source>
        <dbReference type="Pfam" id="PF08242"/>
    </source>
</evidence>
<evidence type="ECO:0000313" key="3">
    <source>
        <dbReference type="Proteomes" id="UP001302329"/>
    </source>
</evidence>
<keyword evidence="2" id="KW-0489">Methyltransferase</keyword>
<evidence type="ECO:0000313" key="2">
    <source>
        <dbReference type="EMBL" id="MEA5443714.1"/>
    </source>
</evidence>
<accession>A0ABU5SYY9</accession>
<gene>
    <name evidence="2" type="ORF">VB739_14235</name>
</gene>
<dbReference type="PANTHER" id="PTHR43464:SF91">
    <property type="entry name" value="SLL0487 PROTEIN"/>
    <property type="match status" value="1"/>
</dbReference>
<protein>
    <submittedName>
        <fullName evidence="2">Methyltransferase</fullName>
    </submittedName>
</protein>
<organism evidence="2 3">
    <name type="scientific">Cyanobium gracile UHCC 0281</name>
    <dbReference type="NCBI Taxonomy" id="3110309"/>
    <lineage>
        <taxon>Bacteria</taxon>
        <taxon>Bacillati</taxon>
        <taxon>Cyanobacteriota</taxon>
        <taxon>Cyanophyceae</taxon>
        <taxon>Synechococcales</taxon>
        <taxon>Prochlorococcaceae</taxon>
        <taxon>Cyanobium</taxon>
    </lineage>
</organism>
<dbReference type="SUPFAM" id="SSF53335">
    <property type="entry name" value="S-adenosyl-L-methionine-dependent methyltransferases"/>
    <property type="match status" value="1"/>
</dbReference>
<proteinExistence type="predicted"/>
<dbReference type="InterPro" id="IPR013217">
    <property type="entry name" value="Methyltransf_12"/>
</dbReference>
<keyword evidence="3" id="KW-1185">Reference proteome</keyword>
<dbReference type="PANTHER" id="PTHR43464">
    <property type="entry name" value="METHYLTRANSFERASE"/>
    <property type="match status" value="1"/>
</dbReference>
<sequence length="407" mass="44318">MNHTPEAPLDAATPVVSAFYDRFPYPGDPLQDGPPPGYNWRWCVDSVVAAVDGGLPPAPRPWRILDAGCGTGVSTDYLCHLNPGAAVLAVDISAGALAVARERTARSGAAARVAELRIEQRSLLDLAGEDPFDYINSVGVLHHLDQPELGLRALVPLLRPGGLLHLFLYADGGRWEIHRTQRALALMGVGTGPAGLRLGRELFSTLPETNRLRRHHEQRWALDTAADANFADMYLHPQETSYDLERLFRFVDQPGVRFAGFSNPEVWDPARLLQGELLERAQALPPAQQWALVESLDPDISHFEFFLRRQDGDGAAEAAAEAWSDEALLAAGGERNRCLWGWPSTALLGPELRPLTITEPELALMEALEAAPAGTPIGALPLAQGPEERLAAARRLLAEQVLLLLRA</sequence>
<feature type="domain" description="Methyltransferase type 12" evidence="1">
    <location>
        <begin position="65"/>
        <end position="164"/>
    </location>
</feature>
<reference evidence="2 3" key="1">
    <citation type="submission" date="2023-12" db="EMBL/GenBank/DDBJ databases">
        <title>Baltic Sea Cyanobacteria.</title>
        <authorList>
            <person name="Delbaje E."/>
            <person name="Fewer D.P."/>
            <person name="Shishido T.K."/>
        </authorList>
    </citation>
    <scope>NUCLEOTIDE SEQUENCE [LARGE SCALE GENOMIC DNA]</scope>
    <source>
        <strain evidence="2 3">UHCC 0281</strain>
    </source>
</reference>
<dbReference type="Gene3D" id="3.40.50.150">
    <property type="entry name" value="Vaccinia Virus protein VP39"/>
    <property type="match status" value="1"/>
</dbReference>
<dbReference type="GO" id="GO:0008168">
    <property type="term" value="F:methyltransferase activity"/>
    <property type="evidence" value="ECO:0007669"/>
    <property type="project" value="UniProtKB-KW"/>
</dbReference>
<dbReference type="RefSeq" id="WP_323357683.1">
    <property type="nucleotide sequence ID" value="NZ_JAYGHY010000063.1"/>
</dbReference>
<name>A0ABU5SYY9_9CYAN</name>